<feature type="coiled-coil region" evidence="1">
    <location>
        <begin position="17"/>
        <end position="58"/>
    </location>
</feature>
<organism evidence="4 5">
    <name type="scientific">Algisphaera agarilytica</name>
    <dbReference type="NCBI Taxonomy" id="1385975"/>
    <lineage>
        <taxon>Bacteria</taxon>
        <taxon>Pseudomonadati</taxon>
        <taxon>Planctomycetota</taxon>
        <taxon>Phycisphaerae</taxon>
        <taxon>Phycisphaerales</taxon>
        <taxon>Phycisphaeraceae</taxon>
        <taxon>Algisphaera</taxon>
    </lineage>
</organism>
<dbReference type="Proteomes" id="UP000541810">
    <property type="component" value="Unassembled WGS sequence"/>
</dbReference>
<dbReference type="InterPro" id="IPR056003">
    <property type="entry name" value="CT398_CC_hairpin"/>
</dbReference>
<keyword evidence="5" id="KW-1185">Reference proteome</keyword>
<dbReference type="RefSeq" id="WP_184678602.1">
    <property type="nucleotide sequence ID" value="NZ_JACHGY010000001.1"/>
</dbReference>
<name>A0A7X0H8P5_9BACT</name>
<dbReference type="InterPro" id="IPR052376">
    <property type="entry name" value="Oxidative_Scav/Glycosyltrans"/>
</dbReference>
<dbReference type="PANTHER" id="PTHR39082">
    <property type="entry name" value="PHOSPHOLIPASE C-BETA-2-RELATED"/>
    <property type="match status" value="1"/>
</dbReference>
<dbReference type="InterPro" id="IPR003743">
    <property type="entry name" value="Zf-RING_7"/>
</dbReference>
<evidence type="ECO:0000313" key="5">
    <source>
        <dbReference type="Proteomes" id="UP000541810"/>
    </source>
</evidence>
<sequence length="250" mass="27759">MSVQDQLRELFTLDQQVRGLRSRVDAASRRLNAQRNKLEQLQRQASEINDQYMHAKASAGNLESDSQGVEERIEKIRKVMAGVRSNKEYSALLVEINTLKAEKDVIEGKALEQLGKVEELQATVDEIAGKVEAQSKLVAGAEKEVEEGQAEIADQLGDLEKERAVAAEPIDPETLALYNKLDEDTEGEALGEIEEQDRRRMEYTCGACFMSLPIQVVNATLTTNDKPVTCPNCGVILYAKTELKEALIPK</sequence>
<reference evidence="4 5" key="1">
    <citation type="submission" date="2020-08" db="EMBL/GenBank/DDBJ databases">
        <title>Genomic Encyclopedia of Type Strains, Phase IV (KMG-IV): sequencing the most valuable type-strain genomes for metagenomic binning, comparative biology and taxonomic classification.</title>
        <authorList>
            <person name="Goeker M."/>
        </authorList>
    </citation>
    <scope>NUCLEOTIDE SEQUENCE [LARGE SCALE GENOMIC DNA]</scope>
    <source>
        <strain evidence="4 5">DSM 103725</strain>
    </source>
</reference>
<keyword evidence="1" id="KW-0175">Coiled coil</keyword>
<protein>
    <recommendedName>
        <fullName evidence="6">C4-type zinc ribbon domain-containing protein</fullName>
    </recommendedName>
</protein>
<dbReference type="Gene3D" id="1.10.287.1490">
    <property type="match status" value="1"/>
</dbReference>
<dbReference type="AlphaFoldDB" id="A0A7X0H8P5"/>
<comment type="caution">
    <text evidence="4">The sequence shown here is derived from an EMBL/GenBank/DDBJ whole genome shotgun (WGS) entry which is preliminary data.</text>
</comment>
<proteinExistence type="predicted"/>
<evidence type="ECO:0000259" key="3">
    <source>
        <dbReference type="Pfam" id="PF24481"/>
    </source>
</evidence>
<feature type="domain" description="C4-type zinc ribbon" evidence="2">
    <location>
        <begin position="204"/>
        <end position="237"/>
    </location>
</feature>
<evidence type="ECO:0000256" key="1">
    <source>
        <dbReference type="SAM" id="Coils"/>
    </source>
</evidence>
<accession>A0A7X0H8P5</accession>
<dbReference type="PANTHER" id="PTHR39082:SF1">
    <property type="entry name" value="SCAVENGER RECEPTOR CLASS A MEMBER 3"/>
    <property type="match status" value="1"/>
</dbReference>
<dbReference type="Pfam" id="PF24481">
    <property type="entry name" value="CT398_CC"/>
    <property type="match status" value="1"/>
</dbReference>
<evidence type="ECO:0000313" key="4">
    <source>
        <dbReference type="EMBL" id="MBB6431107.1"/>
    </source>
</evidence>
<feature type="domain" description="CT398-like coiled coil hairpin" evidence="3">
    <location>
        <begin position="14"/>
        <end position="184"/>
    </location>
</feature>
<dbReference type="EMBL" id="JACHGY010000001">
    <property type="protein sequence ID" value="MBB6431107.1"/>
    <property type="molecule type" value="Genomic_DNA"/>
</dbReference>
<evidence type="ECO:0000259" key="2">
    <source>
        <dbReference type="Pfam" id="PF02591"/>
    </source>
</evidence>
<evidence type="ECO:0008006" key="6">
    <source>
        <dbReference type="Google" id="ProtNLM"/>
    </source>
</evidence>
<dbReference type="Pfam" id="PF02591">
    <property type="entry name" value="Zn_ribbon_9"/>
    <property type="match status" value="1"/>
</dbReference>
<gene>
    <name evidence="4" type="ORF">HNQ40_002913</name>
</gene>